<dbReference type="PANTHER" id="PTHR43625:SF78">
    <property type="entry name" value="PYRIDOXAL REDUCTASE-RELATED"/>
    <property type="match status" value="1"/>
</dbReference>
<dbReference type="SUPFAM" id="SSF51430">
    <property type="entry name" value="NAD(P)-linked oxidoreductase"/>
    <property type="match status" value="1"/>
</dbReference>
<dbReference type="Gene3D" id="3.20.20.100">
    <property type="entry name" value="NADP-dependent oxidoreductase domain"/>
    <property type="match status" value="1"/>
</dbReference>
<organism evidence="3 4">
    <name type="scientific">Pisolithus tinctorius Marx 270</name>
    <dbReference type="NCBI Taxonomy" id="870435"/>
    <lineage>
        <taxon>Eukaryota</taxon>
        <taxon>Fungi</taxon>
        <taxon>Dikarya</taxon>
        <taxon>Basidiomycota</taxon>
        <taxon>Agaricomycotina</taxon>
        <taxon>Agaricomycetes</taxon>
        <taxon>Agaricomycetidae</taxon>
        <taxon>Boletales</taxon>
        <taxon>Sclerodermatineae</taxon>
        <taxon>Pisolithaceae</taxon>
        <taxon>Pisolithus</taxon>
    </lineage>
</organism>
<dbReference type="GO" id="GO:0016491">
    <property type="term" value="F:oxidoreductase activity"/>
    <property type="evidence" value="ECO:0007669"/>
    <property type="project" value="UniProtKB-KW"/>
</dbReference>
<dbReference type="InParanoid" id="A0A0C3JBP7"/>
<protein>
    <recommendedName>
        <fullName evidence="2">NADP-dependent oxidoreductase domain-containing protein</fullName>
    </recommendedName>
</protein>
<dbReference type="PANTHER" id="PTHR43625">
    <property type="entry name" value="AFLATOXIN B1 ALDEHYDE REDUCTASE"/>
    <property type="match status" value="1"/>
</dbReference>
<proteinExistence type="predicted"/>
<reference evidence="4" key="2">
    <citation type="submission" date="2015-01" db="EMBL/GenBank/DDBJ databases">
        <title>Evolutionary Origins and Diversification of the Mycorrhizal Mutualists.</title>
        <authorList>
            <consortium name="DOE Joint Genome Institute"/>
            <consortium name="Mycorrhizal Genomics Consortium"/>
            <person name="Kohler A."/>
            <person name="Kuo A."/>
            <person name="Nagy L.G."/>
            <person name="Floudas D."/>
            <person name="Copeland A."/>
            <person name="Barry K.W."/>
            <person name="Cichocki N."/>
            <person name="Veneault-Fourrey C."/>
            <person name="LaButti K."/>
            <person name="Lindquist E.A."/>
            <person name="Lipzen A."/>
            <person name="Lundell T."/>
            <person name="Morin E."/>
            <person name="Murat C."/>
            <person name="Riley R."/>
            <person name="Ohm R."/>
            <person name="Sun H."/>
            <person name="Tunlid A."/>
            <person name="Henrissat B."/>
            <person name="Grigoriev I.V."/>
            <person name="Hibbett D.S."/>
            <person name="Martin F."/>
        </authorList>
    </citation>
    <scope>NUCLEOTIDE SEQUENCE [LARGE SCALE GENOMIC DNA]</scope>
    <source>
        <strain evidence="4">Marx 270</strain>
    </source>
</reference>
<dbReference type="InterPro" id="IPR036812">
    <property type="entry name" value="NAD(P)_OxRdtase_dom_sf"/>
</dbReference>
<keyword evidence="4" id="KW-1185">Reference proteome</keyword>
<dbReference type="EMBL" id="KN831963">
    <property type="protein sequence ID" value="KIO06508.1"/>
    <property type="molecule type" value="Genomic_DNA"/>
</dbReference>
<accession>A0A0C3JBP7</accession>
<evidence type="ECO:0000313" key="4">
    <source>
        <dbReference type="Proteomes" id="UP000054217"/>
    </source>
</evidence>
<dbReference type="InterPro" id="IPR023210">
    <property type="entry name" value="NADP_OxRdtase_dom"/>
</dbReference>
<evidence type="ECO:0000259" key="2">
    <source>
        <dbReference type="Pfam" id="PF00248"/>
    </source>
</evidence>
<name>A0A0C3JBP7_PISTI</name>
<dbReference type="Proteomes" id="UP000054217">
    <property type="component" value="Unassembled WGS sequence"/>
</dbReference>
<dbReference type="AlphaFoldDB" id="A0A0C3JBP7"/>
<feature type="domain" description="NADP-dependent oxidoreductase" evidence="2">
    <location>
        <begin position="21"/>
        <end position="320"/>
    </location>
</feature>
<dbReference type="OrthoDB" id="37537at2759"/>
<evidence type="ECO:0000256" key="1">
    <source>
        <dbReference type="ARBA" id="ARBA00023002"/>
    </source>
</evidence>
<evidence type="ECO:0000313" key="3">
    <source>
        <dbReference type="EMBL" id="KIO06508.1"/>
    </source>
</evidence>
<dbReference type="FunCoup" id="A0A0C3JBP7">
    <property type="interactions" value="264"/>
</dbReference>
<dbReference type="GO" id="GO:0005737">
    <property type="term" value="C:cytoplasm"/>
    <property type="evidence" value="ECO:0007669"/>
    <property type="project" value="TreeGrafter"/>
</dbReference>
<dbReference type="CDD" id="cd19077">
    <property type="entry name" value="AKR_AKR8A1-2"/>
    <property type="match status" value="1"/>
</dbReference>
<gene>
    <name evidence="3" type="ORF">M404DRAFT_484743</name>
</gene>
<dbReference type="HOGENOM" id="CLU_023205_2_1_1"/>
<reference evidence="3 4" key="1">
    <citation type="submission" date="2014-04" db="EMBL/GenBank/DDBJ databases">
        <authorList>
            <consortium name="DOE Joint Genome Institute"/>
            <person name="Kuo A."/>
            <person name="Kohler A."/>
            <person name="Costa M.D."/>
            <person name="Nagy L.G."/>
            <person name="Floudas D."/>
            <person name="Copeland A."/>
            <person name="Barry K.W."/>
            <person name="Cichocki N."/>
            <person name="Veneault-Fourrey C."/>
            <person name="LaButti K."/>
            <person name="Lindquist E.A."/>
            <person name="Lipzen A."/>
            <person name="Lundell T."/>
            <person name="Morin E."/>
            <person name="Murat C."/>
            <person name="Sun H."/>
            <person name="Tunlid A."/>
            <person name="Henrissat B."/>
            <person name="Grigoriev I.V."/>
            <person name="Hibbett D.S."/>
            <person name="Martin F."/>
            <person name="Nordberg H.P."/>
            <person name="Cantor M.N."/>
            <person name="Hua S.X."/>
        </authorList>
    </citation>
    <scope>NUCLEOTIDE SEQUENCE [LARGE SCALE GENOMIC DNA]</scope>
    <source>
        <strain evidence="3 4">Marx 270</strain>
    </source>
</reference>
<keyword evidence="1" id="KW-0560">Oxidoreductase</keyword>
<dbReference type="STRING" id="870435.A0A0C3JBP7"/>
<dbReference type="InterPro" id="IPR050791">
    <property type="entry name" value="Aldo-Keto_reductase"/>
</dbReference>
<dbReference type="Pfam" id="PF00248">
    <property type="entry name" value="Aldo_ket_red"/>
    <property type="match status" value="1"/>
</dbReference>
<sequence>MTHATTTLGGTASSVVVGRVAHGLMLMTWRQDPIPDEQCFEAIKAGIDALPPGAKMFLIGGEFYGHNLATTNLEMIARFFEKYPSYADKTFLSVKGGLVPNSYEPDCSAANLRRSVETINEKLRGTKRLDLFQSARVDPNVPIEESIAALVELKKEGKLDHIGMSECSAASLRRGNAVHPISAVEIEISPWSYEEETKTVIATAKELGVAVAGYAPLGRGFLTGQIKRPEDLPEGDFRRSLPRFQEDAMRHNFAIVDALSEIAKKKNVTAAQLSIAWVSALGQHVIPIPGSSHAKRTLENCAAGDVELTPEELDEINRVIDSADIQGERYRTAHTLWG</sequence>